<dbReference type="AlphaFoldDB" id="A0AAU7JEV2"/>
<dbReference type="GO" id="GO:0005737">
    <property type="term" value="C:cytoplasm"/>
    <property type="evidence" value="ECO:0007669"/>
    <property type="project" value="UniProtKB-SubCell"/>
</dbReference>
<proteinExistence type="inferred from homology"/>
<protein>
    <recommendedName>
        <fullName evidence="2">Universal stress protein</fullName>
    </recommendedName>
</protein>
<dbReference type="Gene3D" id="3.40.50.620">
    <property type="entry name" value="HUPs"/>
    <property type="match status" value="1"/>
</dbReference>
<evidence type="ECO:0000256" key="2">
    <source>
        <dbReference type="PIRNR" id="PIRNR006276"/>
    </source>
</evidence>
<keyword evidence="2" id="KW-0963">Cytoplasm</keyword>
<dbReference type="CDD" id="cd00293">
    <property type="entry name" value="USP-like"/>
    <property type="match status" value="1"/>
</dbReference>
<name>A0AAU7JEV2_9HYPH</name>
<dbReference type="RefSeq" id="WP_406855747.1">
    <property type="nucleotide sequence ID" value="NZ_CP157484.1"/>
</dbReference>
<accession>A0AAU7JEV2</accession>
<evidence type="ECO:0000313" key="4">
    <source>
        <dbReference type="EMBL" id="XBO38908.1"/>
    </source>
</evidence>
<sequence>MYRHVIAATDGTPFARHAVEHAVGLARALGARLSIVTVTEPFHVFSLEVQQLEDNRPQYEAHARAMAERALNDAASLARAQGVSYELVQVESDRPYEAIIDAAADRDCDLIVMASHGRSGVAAVILGSETMKVLTHSKIPVLVIRPDDSGPWATLT</sequence>
<evidence type="ECO:0000259" key="3">
    <source>
        <dbReference type="Pfam" id="PF00582"/>
    </source>
</evidence>
<organism evidence="4">
    <name type="scientific">Alsobacter sp. KACC 23698</name>
    <dbReference type="NCBI Taxonomy" id="3149229"/>
    <lineage>
        <taxon>Bacteria</taxon>
        <taxon>Pseudomonadati</taxon>
        <taxon>Pseudomonadota</taxon>
        <taxon>Alphaproteobacteria</taxon>
        <taxon>Hyphomicrobiales</taxon>
        <taxon>Alsobacteraceae</taxon>
        <taxon>Alsobacter</taxon>
    </lineage>
</organism>
<gene>
    <name evidence="4" type="ORF">ABEG18_25040</name>
</gene>
<comment type="subcellular location">
    <subcellularLocation>
        <location evidence="2">Cytoplasm</location>
    </subcellularLocation>
</comment>
<dbReference type="InterPro" id="IPR014729">
    <property type="entry name" value="Rossmann-like_a/b/a_fold"/>
</dbReference>
<dbReference type="PIRSF" id="PIRSF006276">
    <property type="entry name" value="UspA"/>
    <property type="match status" value="1"/>
</dbReference>
<reference evidence="4" key="1">
    <citation type="submission" date="2024-05" db="EMBL/GenBank/DDBJ databases">
        <authorList>
            <person name="Kim S."/>
            <person name="Heo J."/>
            <person name="Choi H."/>
            <person name="Choi Y."/>
            <person name="Kwon S.-W."/>
            <person name="Kim Y."/>
        </authorList>
    </citation>
    <scope>NUCLEOTIDE SEQUENCE</scope>
    <source>
        <strain evidence="4">KACC 23698</strain>
    </source>
</reference>
<dbReference type="PANTHER" id="PTHR46268">
    <property type="entry name" value="STRESS RESPONSE PROTEIN NHAX"/>
    <property type="match status" value="1"/>
</dbReference>
<evidence type="ECO:0000256" key="1">
    <source>
        <dbReference type="ARBA" id="ARBA00008791"/>
    </source>
</evidence>
<dbReference type="InterPro" id="IPR006016">
    <property type="entry name" value="UspA"/>
</dbReference>
<dbReference type="PANTHER" id="PTHR46268:SF15">
    <property type="entry name" value="UNIVERSAL STRESS PROTEIN HP_0031"/>
    <property type="match status" value="1"/>
</dbReference>
<dbReference type="SUPFAM" id="SSF52402">
    <property type="entry name" value="Adenine nucleotide alpha hydrolases-like"/>
    <property type="match status" value="1"/>
</dbReference>
<dbReference type="Pfam" id="PF00582">
    <property type="entry name" value="Usp"/>
    <property type="match status" value="1"/>
</dbReference>
<comment type="similarity">
    <text evidence="1 2">Belongs to the universal stress protein A family.</text>
</comment>
<dbReference type="InterPro" id="IPR006015">
    <property type="entry name" value="Universal_stress_UspA"/>
</dbReference>
<dbReference type="PRINTS" id="PR01438">
    <property type="entry name" value="UNVRSLSTRESS"/>
</dbReference>
<dbReference type="EMBL" id="CP157484">
    <property type="protein sequence ID" value="XBO38908.1"/>
    <property type="molecule type" value="Genomic_DNA"/>
</dbReference>
<feature type="domain" description="UspA" evidence="3">
    <location>
        <begin position="1"/>
        <end position="145"/>
    </location>
</feature>